<dbReference type="InterPro" id="IPR040079">
    <property type="entry name" value="Glutathione_S-Trfase"/>
</dbReference>
<evidence type="ECO:0000259" key="1">
    <source>
        <dbReference type="PROSITE" id="PS50404"/>
    </source>
</evidence>
<dbReference type="CDD" id="cd00299">
    <property type="entry name" value="GST_C_family"/>
    <property type="match status" value="1"/>
</dbReference>
<reference evidence="3" key="1">
    <citation type="submission" date="2022-07" db="EMBL/GenBank/DDBJ databases">
        <title>Genome analysis of Parmales, a sister group of diatoms, reveals the evolutionary specialization of diatoms from phago-mixotrophs to photoautotrophs.</title>
        <authorList>
            <person name="Ban H."/>
            <person name="Sato S."/>
            <person name="Yoshikawa S."/>
            <person name="Kazumasa Y."/>
            <person name="Nakamura Y."/>
            <person name="Ichinomiya M."/>
            <person name="Saitoh K."/>
            <person name="Sato N."/>
            <person name="Blanc-Mathieu R."/>
            <person name="Endo H."/>
            <person name="Kuwata A."/>
            <person name="Ogata H."/>
        </authorList>
    </citation>
    <scope>NUCLEOTIDE SEQUENCE</scope>
</reference>
<evidence type="ECO:0000313" key="4">
    <source>
        <dbReference type="Proteomes" id="UP001165082"/>
    </source>
</evidence>
<accession>A0A9W7ABH3</accession>
<dbReference type="InterPro" id="IPR036249">
    <property type="entry name" value="Thioredoxin-like_sf"/>
</dbReference>
<organism evidence="3 4">
    <name type="scientific">Triparma retinervis</name>
    <dbReference type="NCBI Taxonomy" id="2557542"/>
    <lineage>
        <taxon>Eukaryota</taxon>
        <taxon>Sar</taxon>
        <taxon>Stramenopiles</taxon>
        <taxon>Ochrophyta</taxon>
        <taxon>Bolidophyceae</taxon>
        <taxon>Parmales</taxon>
        <taxon>Triparmaceae</taxon>
        <taxon>Triparma</taxon>
    </lineage>
</organism>
<dbReference type="Gene3D" id="3.40.30.10">
    <property type="entry name" value="Glutaredoxin"/>
    <property type="match status" value="1"/>
</dbReference>
<protein>
    <recommendedName>
        <fullName evidence="5">Glutathione S-transferase</fullName>
    </recommendedName>
</protein>
<gene>
    <name evidence="3" type="ORF">TrRE_jg12129</name>
</gene>
<feature type="domain" description="GST C-terminal" evidence="2">
    <location>
        <begin position="95"/>
        <end position="244"/>
    </location>
</feature>
<evidence type="ECO:0008006" key="5">
    <source>
        <dbReference type="Google" id="ProtNLM"/>
    </source>
</evidence>
<dbReference type="PROSITE" id="PS50405">
    <property type="entry name" value="GST_CTER"/>
    <property type="match status" value="1"/>
</dbReference>
<dbReference type="AlphaFoldDB" id="A0A9W7ABH3"/>
<dbReference type="PROSITE" id="PS50404">
    <property type="entry name" value="GST_NTER"/>
    <property type="match status" value="1"/>
</dbReference>
<dbReference type="GO" id="GO:0005737">
    <property type="term" value="C:cytoplasm"/>
    <property type="evidence" value="ECO:0007669"/>
    <property type="project" value="TreeGrafter"/>
</dbReference>
<dbReference type="Gene3D" id="1.20.1050.10">
    <property type="match status" value="1"/>
</dbReference>
<name>A0A9W7ABH3_9STRA</name>
<dbReference type="OrthoDB" id="672793at2759"/>
<dbReference type="Proteomes" id="UP001165082">
    <property type="component" value="Unassembled WGS sequence"/>
</dbReference>
<evidence type="ECO:0000313" key="3">
    <source>
        <dbReference type="EMBL" id="GMH69207.1"/>
    </source>
</evidence>
<dbReference type="InterPro" id="IPR004045">
    <property type="entry name" value="Glutathione_S-Trfase_N"/>
</dbReference>
<dbReference type="SFLD" id="SFLDS00019">
    <property type="entry name" value="Glutathione_Transferase_(cytos"/>
    <property type="match status" value="1"/>
</dbReference>
<dbReference type="EMBL" id="BRXZ01004139">
    <property type="protein sequence ID" value="GMH69207.1"/>
    <property type="molecule type" value="Genomic_DNA"/>
</dbReference>
<dbReference type="InterPro" id="IPR050983">
    <property type="entry name" value="GST_Omega/HSP26"/>
</dbReference>
<dbReference type="Pfam" id="PF13410">
    <property type="entry name" value="GST_C_2"/>
    <property type="match status" value="1"/>
</dbReference>
<dbReference type="PANTHER" id="PTHR43968:SF6">
    <property type="entry name" value="GLUTATHIONE S-TRANSFERASE OMEGA"/>
    <property type="match status" value="1"/>
</dbReference>
<sequence>MVLLALSKACAETVSNHGARARYVIKSKGLQKEYNFLSPGTLGGLKSDDYLRLNPQGKMPLLTTSDGLSIPESDVICRFLADKHISLAPTFVPSTLRGRLLSDLIVRIHDQYITPTQAALYRAPGSIFGAFGTDRKGAIEEIIKQLGVIEDLISDEKLWSGSSTSGIAGVYLCGDEISLADATLFPTLVFTEYMLPKFGFDTSPLFPRLKAYHNSISGGACQAGKEVYEEVLGGLKQWEENGRWEPILEEWRVMQ</sequence>
<dbReference type="PANTHER" id="PTHR43968">
    <property type="match status" value="1"/>
</dbReference>
<keyword evidence="4" id="KW-1185">Reference proteome</keyword>
<dbReference type="InterPro" id="IPR010987">
    <property type="entry name" value="Glutathione-S-Trfase_C-like"/>
</dbReference>
<dbReference type="SUPFAM" id="SSF52833">
    <property type="entry name" value="Thioredoxin-like"/>
    <property type="match status" value="1"/>
</dbReference>
<dbReference type="Pfam" id="PF13409">
    <property type="entry name" value="GST_N_2"/>
    <property type="match status" value="1"/>
</dbReference>
<dbReference type="InterPro" id="IPR036282">
    <property type="entry name" value="Glutathione-S-Trfase_C_sf"/>
</dbReference>
<comment type="caution">
    <text evidence="3">The sequence shown here is derived from an EMBL/GenBank/DDBJ whole genome shotgun (WGS) entry which is preliminary data.</text>
</comment>
<evidence type="ECO:0000259" key="2">
    <source>
        <dbReference type="PROSITE" id="PS50405"/>
    </source>
</evidence>
<feature type="domain" description="GST N-terminal" evidence="1">
    <location>
        <begin position="5"/>
        <end position="88"/>
    </location>
</feature>
<proteinExistence type="predicted"/>
<dbReference type="SUPFAM" id="SSF47616">
    <property type="entry name" value="GST C-terminal domain-like"/>
    <property type="match status" value="1"/>
</dbReference>